<feature type="coiled-coil region" evidence="1">
    <location>
        <begin position="386"/>
        <end position="413"/>
    </location>
</feature>
<keyword evidence="4" id="KW-1185">Reference proteome</keyword>
<keyword evidence="1" id="KW-0175">Coiled coil</keyword>
<feature type="compositionally biased region" description="Low complexity" evidence="2">
    <location>
        <begin position="268"/>
        <end position="289"/>
    </location>
</feature>
<evidence type="ECO:0008006" key="5">
    <source>
        <dbReference type="Google" id="ProtNLM"/>
    </source>
</evidence>
<accession>A0A830HVZ3</accession>
<dbReference type="EMBL" id="BNJQ01000025">
    <property type="protein sequence ID" value="GHP09621.1"/>
    <property type="molecule type" value="Genomic_DNA"/>
</dbReference>
<evidence type="ECO:0000313" key="4">
    <source>
        <dbReference type="Proteomes" id="UP000660262"/>
    </source>
</evidence>
<dbReference type="Proteomes" id="UP000660262">
    <property type="component" value="Unassembled WGS sequence"/>
</dbReference>
<comment type="caution">
    <text evidence="3">The sequence shown here is derived from an EMBL/GenBank/DDBJ whole genome shotgun (WGS) entry which is preliminary data.</text>
</comment>
<protein>
    <recommendedName>
        <fullName evidence="5">SET domain-containing protein</fullName>
    </recommendedName>
</protein>
<gene>
    <name evidence="3" type="ORF">PPROV_000835600</name>
</gene>
<dbReference type="InterPro" id="IPR046341">
    <property type="entry name" value="SET_dom_sf"/>
</dbReference>
<organism evidence="3 4">
    <name type="scientific">Pycnococcus provasolii</name>
    <dbReference type="NCBI Taxonomy" id="41880"/>
    <lineage>
        <taxon>Eukaryota</taxon>
        <taxon>Viridiplantae</taxon>
        <taxon>Chlorophyta</taxon>
        <taxon>Pseudoscourfieldiophyceae</taxon>
        <taxon>Pseudoscourfieldiales</taxon>
        <taxon>Pycnococcaceae</taxon>
        <taxon>Pycnococcus</taxon>
    </lineage>
</organism>
<evidence type="ECO:0000256" key="2">
    <source>
        <dbReference type="SAM" id="MobiDB-lite"/>
    </source>
</evidence>
<feature type="region of interest" description="Disordered" evidence="2">
    <location>
        <begin position="268"/>
        <end position="294"/>
    </location>
</feature>
<dbReference type="GO" id="GO:0016279">
    <property type="term" value="F:protein-lysine N-methyltransferase activity"/>
    <property type="evidence" value="ECO:0007669"/>
    <property type="project" value="TreeGrafter"/>
</dbReference>
<proteinExistence type="predicted"/>
<dbReference type="PANTHER" id="PTHR13271">
    <property type="entry name" value="UNCHARACTERIZED PUTATIVE METHYLTRANSFERASE"/>
    <property type="match status" value="1"/>
</dbReference>
<dbReference type="SUPFAM" id="SSF82199">
    <property type="entry name" value="SET domain"/>
    <property type="match status" value="1"/>
</dbReference>
<dbReference type="Gene3D" id="3.90.1410.10">
    <property type="entry name" value="set domain protein methyltransferase, domain 1"/>
    <property type="match status" value="1"/>
</dbReference>
<dbReference type="AlphaFoldDB" id="A0A830HVZ3"/>
<feature type="region of interest" description="Disordered" evidence="2">
    <location>
        <begin position="704"/>
        <end position="723"/>
    </location>
</feature>
<feature type="compositionally biased region" description="Basic residues" evidence="2">
    <location>
        <begin position="707"/>
        <end position="716"/>
    </location>
</feature>
<name>A0A830HVZ3_9CHLO</name>
<evidence type="ECO:0000256" key="1">
    <source>
        <dbReference type="SAM" id="Coils"/>
    </source>
</evidence>
<sequence length="723" mass="79869">MSASCLSYTRPSHVSSFHSVALLHNKGARGAPHGAPPFWFSSSSSLVGSHGRSPLTLTVGVGRLRAAVSSSVPDSHMDAVSRKKNDNLPGSSLSAKSASSVVDFELVHYWLAHSSDSLASQLRFFANSAQITQEDVLVAAMCDGDAMLDVASTSSIAERLSDLTTWPAQPIQQLLAEELPQASEKLLERYIQRTHVELGHTRDVRRWLLKHGGYMHPSLAISSVTPTGSRGLIAMNDIPASNEPLLVVPQFLELSSAKAFAAVIAASSSDSSDPSSSSSSSSSSISSSSTNNDNERVTVETLLETGLSGDATLLVALLVCLEAVQGSASTYAPILKLFPTTPPCAWYPENENETEDTLHVIFESLMAKHGPKPDVSQRLGARRAARARIDEEVQVYKRRRKEAKRVVREMADELMRRKHDYAAVSRKLHRAVGKRMIAIKDGSGFREVSEDHIRWSIATVLSRSNVASPSTSEPLFVPVMDLVNHRSDCSHIRVEESESLDQFLVRAREQSTEEKVSLSTEAQEAFGRRGGNSVGPCFVLRSMSLSDEGRLEAVKGVYGNRAQMLKEDRERRSNFESTKDVKFGKDEKQKGASAYDRHMAPRALRAGEELCADYMNVASYSPVDELDRYGVILPETWWEMGFADNESSFRDVSEARNYELTGAPSDAVLVEVGENESGRYVRPLHPENEAVQVDEYYPPGWKERVMKQRRRRQQQQRRRDASE</sequence>
<dbReference type="InterPro" id="IPR050600">
    <property type="entry name" value="SETD3_SETD6_MTase"/>
</dbReference>
<reference evidence="3" key="1">
    <citation type="submission" date="2020-10" db="EMBL/GenBank/DDBJ databases">
        <title>Unveiling of a novel bifunctional photoreceptor, Dualchrome1, isolated from a cosmopolitan green alga.</title>
        <authorList>
            <person name="Suzuki S."/>
            <person name="Kawachi M."/>
        </authorList>
    </citation>
    <scope>NUCLEOTIDE SEQUENCE</scope>
    <source>
        <strain evidence="3">NIES 2893</strain>
    </source>
</reference>
<evidence type="ECO:0000313" key="3">
    <source>
        <dbReference type="EMBL" id="GHP09621.1"/>
    </source>
</evidence>